<dbReference type="GO" id="GO:0005737">
    <property type="term" value="C:cytoplasm"/>
    <property type="evidence" value="ECO:0007669"/>
    <property type="project" value="UniProtKB-SubCell"/>
</dbReference>
<dbReference type="Pfam" id="PF12833">
    <property type="entry name" value="HTH_18"/>
    <property type="match status" value="1"/>
</dbReference>
<feature type="domain" description="Response regulatory" evidence="10">
    <location>
        <begin position="3"/>
        <end position="119"/>
    </location>
</feature>
<keyword evidence="7" id="KW-0804">Transcription</keyword>
<dbReference type="InterPro" id="IPR001789">
    <property type="entry name" value="Sig_transdc_resp-reg_receiver"/>
</dbReference>
<dbReference type="Proteomes" id="UP000256305">
    <property type="component" value="Unassembled WGS sequence"/>
</dbReference>
<dbReference type="CDD" id="cd17536">
    <property type="entry name" value="REC_YesN-like"/>
    <property type="match status" value="1"/>
</dbReference>
<sequence>MMKVVVVDDERMIRLGIKAMIERKFTETDIMLASDGKEALELCRNHPIDLVITDIKMPHMDGIQLIENLQGIETPPFVIILSGYDDFSYAKQAIQFQVMDYLLKPVDRNELFALINKAKGKLDAKLSLQKDEDEYLVNQLNYMLLNPKMNEEKVEEAVQKFQLHQYSSGFYAGIFQWKSNQSTRPKDNFFQHIVKQVQKYDDVSLCFVDSYENLVVFTECLEGLHAVFEDNPFDIADHIGVGMSDKHVSMGKLVEAYEQANEALAYQFIFPHQKILTYEQVKAKKEDSTMVNKPLIQKIFNMLGTNRNDEIRLSLVNIFNIEVMKECKISCLEELNDAINRDLFDQAFNQIGMESIEVFKLYDKVGDMSNFENVYDYFYAVENLTIRLHEYMKEMKSVYAGENILDKAIEFIHENAHKDLNMAVVSNYVSLNYSYFSHAFKDYTGNNFVDYLKKVRIEKAKKLLTDSNHKIFEVSERVGFGNSKQFSRVFRDLEGVSPKEYREKLYTERTFS</sequence>
<dbReference type="RefSeq" id="WP_115825035.1">
    <property type="nucleotide sequence ID" value="NZ_QUAE01000030.1"/>
</dbReference>
<dbReference type="SMART" id="SM00448">
    <property type="entry name" value="REC"/>
    <property type="match status" value="1"/>
</dbReference>
<dbReference type="EMBL" id="QUAE01000030">
    <property type="protein sequence ID" value="REJ06050.1"/>
    <property type="molecule type" value="Genomic_DNA"/>
</dbReference>
<keyword evidence="3 8" id="KW-0597">Phosphoprotein</keyword>
<dbReference type="GO" id="GO:0043565">
    <property type="term" value="F:sequence-specific DNA binding"/>
    <property type="evidence" value="ECO:0007669"/>
    <property type="project" value="InterPro"/>
</dbReference>
<dbReference type="AlphaFoldDB" id="A0A3E0IZM0"/>
<protein>
    <submittedName>
        <fullName evidence="11">Response regulator</fullName>
    </submittedName>
</protein>
<evidence type="ECO:0000256" key="6">
    <source>
        <dbReference type="ARBA" id="ARBA00023125"/>
    </source>
</evidence>
<evidence type="ECO:0000256" key="4">
    <source>
        <dbReference type="ARBA" id="ARBA00023012"/>
    </source>
</evidence>
<dbReference type="PROSITE" id="PS50110">
    <property type="entry name" value="RESPONSE_REGULATORY"/>
    <property type="match status" value="1"/>
</dbReference>
<dbReference type="SMART" id="SM00342">
    <property type="entry name" value="HTH_ARAC"/>
    <property type="match status" value="1"/>
</dbReference>
<keyword evidence="12" id="KW-1185">Reference proteome</keyword>
<evidence type="ECO:0000256" key="5">
    <source>
        <dbReference type="ARBA" id="ARBA00023015"/>
    </source>
</evidence>
<dbReference type="InterPro" id="IPR018062">
    <property type="entry name" value="HTH_AraC-typ_CS"/>
</dbReference>
<reference evidence="11 12" key="1">
    <citation type="submission" date="2018-08" db="EMBL/GenBank/DDBJ databases">
        <title>Genome sequence of Halobacillus trueperi KCTC 3686.</title>
        <authorList>
            <person name="Cho K.H."/>
            <person name="Kwak M.-J."/>
            <person name="Kim B.-Y."/>
            <person name="Chun J."/>
        </authorList>
    </citation>
    <scope>NUCLEOTIDE SEQUENCE [LARGE SCALE GENOMIC DNA]</scope>
    <source>
        <strain evidence="11 12">KCTC 3686</strain>
    </source>
</reference>
<comment type="subcellular location">
    <subcellularLocation>
        <location evidence="1">Cytoplasm</location>
    </subcellularLocation>
</comment>
<accession>A0A3E0IZM0</accession>
<dbReference type="InterPro" id="IPR011006">
    <property type="entry name" value="CheY-like_superfamily"/>
</dbReference>
<dbReference type="Gene3D" id="1.10.10.60">
    <property type="entry name" value="Homeodomain-like"/>
    <property type="match status" value="2"/>
</dbReference>
<dbReference type="SUPFAM" id="SSF46689">
    <property type="entry name" value="Homeodomain-like"/>
    <property type="match status" value="2"/>
</dbReference>
<dbReference type="PROSITE" id="PS00041">
    <property type="entry name" value="HTH_ARAC_FAMILY_1"/>
    <property type="match status" value="1"/>
</dbReference>
<evidence type="ECO:0000256" key="3">
    <source>
        <dbReference type="ARBA" id="ARBA00022553"/>
    </source>
</evidence>
<dbReference type="PROSITE" id="PS01124">
    <property type="entry name" value="HTH_ARAC_FAMILY_2"/>
    <property type="match status" value="1"/>
</dbReference>
<dbReference type="GO" id="GO:0003700">
    <property type="term" value="F:DNA-binding transcription factor activity"/>
    <property type="evidence" value="ECO:0007669"/>
    <property type="project" value="InterPro"/>
</dbReference>
<dbReference type="Gene3D" id="3.40.50.2300">
    <property type="match status" value="1"/>
</dbReference>
<dbReference type="InterPro" id="IPR020449">
    <property type="entry name" value="Tscrpt_reg_AraC-type_HTH"/>
</dbReference>
<evidence type="ECO:0000259" key="10">
    <source>
        <dbReference type="PROSITE" id="PS50110"/>
    </source>
</evidence>
<dbReference type="PANTHER" id="PTHR42713:SF3">
    <property type="entry name" value="TRANSCRIPTIONAL REGULATORY PROTEIN HPTR"/>
    <property type="match status" value="1"/>
</dbReference>
<organism evidence="11 12">
    <name type="scientific">Halobacillus trueperi</name>
    <dbReference type="NCBI Taxonomy" id="156205"/>
    <lineage>
        <taxon>Bacteria</taxon>
        <taxon>Bacillati</taxon>
        <taxon>Bacillota</taxon>
        <taxon>Bacilli</taxon>
        <taxon>Bacillales</taxon>
        <taxon>Bacillaceae</taxon>
        <taxon>Halobacillus</taxon>
    </lineage>
</organism>
<evidence type="ECO:0000256" key="2">
    <source>
        <dbReference type="ARBA" id="ARBA00022490"/>
    </source>
</evidence>
<gene>
    <name evidence="11" type="ORF">DYE48_19710</name>
</gene>
<feature type="modified residue" description="4-aspartylphosphate" evidence="8">
    <location>
        <position position="54"/>
    </location>
</feature>
<keyword evidence="2" id="KW-0963">Cytoplasm</keyword>
<evidence type="ECO:0000313" key="12">
    <source>
        <dbReference type="Proteomes" id="UP000256305"/>
    </source>
</evidence>
<dbReference type="SUPFAM" id="SSF52172">
    <property type="entry name" value="CheY-like"/>
    <property type="match status" value="1"/>
</dbReference>
<comment type="caution">
    <text evidence="11">The sequence shown here is derived from an EMBL/GenBank/DDBJ whole genome shotgun (WGS) entry which is preliminary data.</text>
</comment>
<evidence type="ECO:0000256" key="8">
    <source>
        <dbReference type="PROSITE-ProRule" id="PRU00169"/>
    </source>
</evidence>
<evidence type="ECO:0000256" key="1">
    <source>
        <dbReference type="ARBA" id="ARBA00004496"/>
    </source>
</evidence>
<keyword evidence="5" id="KW-0805">Transcription regulation</keyword>
<evidence type="ECO:0000313" key="11">
    <source>
        <dbReference type="EMBL" id="REJ06050.1"/>
    </source>
</evidence>
<feature type="domain" description="HTH araC/xylS-type" evidence="9">
    <location>
        <begin position="406"/>
        <end position="504"/>
    </location>
</feature>
<dbReference type="Pfam" id="PF00072">
    <property type="entry name" value="Response_reg"/>
    <property type="match status" value="1"/>
</dbReference>
<dbReference type="InterPro" id="IPR018060">
    <property type="entry name" value="HTH_AraC"/>
</dbReference>
<keyword evidence="4" id="KW-0902">Two-component regulatory system</keyword>
<evidence type="ECO:0000256" key="7">
    <source>
        <dbReference type="ARBA" id="ARBA00023163"/>
    </source>
</evidence>
<dbReference type="InterPro" id="IPR051552">
    <property type="entry name" value="HptR"/>
</dbReference>
<dbReference type="GO" id="GO:0000160">
    <property type="term" value="P:phosphorelay signal transduction system"/>
    <property type="evidence" value="ECO:0007669"/>
    <property type="project" value="UniProtKB-KW"/>
</dbReference>
<keyword evidence="6" id="KW-0238">DNA-binding</keyword>
<dbReference type="PANTHER" id="PTHR42713">
    <property type="entry name" value="HISTIDINE KINASE-RELATED"/>
    <property type="match status" value="1"/>
</dbReference>
<proteinExistence type="predicted"/>
<evidence type="ECO:0000259" key="9">
    <source>
        <dbReference type="PROSITE" id="PS01124"/>
    </source>
</evidence>
<name>A0A3E0IZM0_9BACI</name>
<dbReference type="PRINTS" id="PR00032">
    <property type="entry name" value="HTHARAC"/>
</dbReference>
<dbReference type="InterPro" id="IPR009057">
    <property type="entry name" value="Homeodomain-like_sf"/>
</dbReference>